<reference evidence="2 3" key="1">
    <citation type="journal article" date="2012" name="PLoS Pathog.">
        <title>Diverse lifestyles and strategies of plant pathogenesis encoded in the genomes of eighteen Dothideomycetes fungi.</title>
        <authorList>
            <person name="Ohm R.A."/>
            <person name="Feau N."/>
            <person name="Henrissat B."/>
            <person name="Schoch C.L."/>
            <person name="Horwitz B.A."/>
            <person name="Barry K.W."/>
            <person name="Condon B.J."/>
            <person name="Copeland A.C."/>
            <person name="Dhillon B."/>
            <person name="Glaser F."/>
            <person name="Hesse C.N."/>
            <person name="Kosti I."/>
            <person name="LaButti K."/>
            <person name="Lindquist E.A."/>
            <person name="Lucas S."/>
            <person name="Salamov A.A."/>
            <person name="Bradshaw R.E."/>
            <person name="Ciuffetti L."/>
            <person name="Hamelin R.C."/>
            <person name="Kema G.H.J."/>
            <person name="Lawrence C."/>
            <person name="Scott J.A."/>
            <person name="Spatafora J.W."/>
            <person name="Turgeon B.G."/>
            <person name="de Wit P.J.G.M."/>
            <person name="Zhong S."/>
            <person name="Goodwin S.B."/>
            <person name="Grigoriev I.V."/>
        </authorList>
    </citation>
    <scope>NUCLEOTIDE SEQUENCE [LARGE SCALE GENOMIC DNA]</scope>
    <source>
        <strain evidence="2 3">SO2202</strain>
    </source>
</reference>
<organism evidence="2 3">
    <name type="scientific">Sphaerulina musiva (strain SO2202)</name>
    <name type="common">Poplar stem canker fungus</name>
    <name type="synonym">Septoria musiva</name>
    <dbReference type="NCBI Taxonomy" id="692275"/>
    <lineage>
        <taxon>Eukaryota</taxon>
        <taxon>Fungi</taxon>
        <taxon>Dikarya</taxon>
        <taxon>Ascomycota</taxon>
        <taxon>Pezizomycotina</taxon>
        <taxon>Dothideomycetes</taxon>
        <taxon>Dothideomycetidae</taxon>
        <taxon>Mycosphaerellales</taxon>
        <taxon>Mycosphaerellaceae</taxon>
        <taxon>Sphaerulina</taxon>
    </lineage>
</organism>
<sequence length="111" mass="11858">MQHPYTEVGKRPPDWVSDLGVPVSRSQDGTRSAELVRIAGPQYVPSNTSAQGYPSRSGSPSIRSSSSNVDANVGTTSSTASSFHLPRLSGGFESRLALDFEPLEDSVVVRH</sequence>
<dbReference type="RefSeq" id="XP_016762263.1">
    <property type="nucleotide sequence ID" value="XM_016901161.1"/>
</dbReference>
<feature type="compositionally biased region" description="Low complexity" evidence="1">
    <location>
        <begin position="54"/>
        <end position="67"/>
    </location>
</feature>
<evidence type="ECO:0000313" key="3">
    <source>
        <dbReference type="Proteomes" id="UP000016931"/>
    </source>
</evidence>
<gene>
    <name evidence="2" type="ORF">SEPMUDRAFT_115430</name>
</gene>
<proteinExistence type="predicted"/>
<dbReference type="Proteomes" id="UP000016931">
    <property type="component" value="Unassembled WGS sequence"/>
</dbReference>
<dbReference type="AlphaFoldDB" id="M3B2X5"/>
<feature type="compositionally biased region" description="Polar residues" evidence="1">
    <location>
        <begin position="68"/>
        <end position="82"/>
    </location>
</feature>
<protein>
    <submittedName>
        <fullName evidence="2">Uncharacterized protein</fullName>
    </submittedName>
</protein>
<dbReference type="EMBL" id="KB456262">
    <property type="protein sequence ID" value="EMF14142.1"/>
    <property type="molecule type" value="Genomic_DNA"/>
</dbReference>
<accession>M3B2X5</accession>
<dbReference type="HOGENOM" id="CLU_2160005_0_0_1"/>
<evidence type="ECO:0000256" key="1">
    <source>
        <dbReference type="SAM" id="MobiDB-lite"/>
    </source>
</evidence>
<dbReference type="GeneID" id="27898298"/>
<name>M3B2X5_SPHMS</name>
<feature type="region of interest" description="Disordered" evidence="1">
    <location>
        <begin position="1"/>
        <end position="85"/>
    </location>
</feature>
<evidence type="ECO:0000313" key="2">
    <source>
        <dbReference type="EMBL" id="EMF14142.1"/>
    </source>
</evidence>
<keyword evidence="3" id="KW-1185">Reference proteome</keyword>